<gene>
    <name evidence="3" type="ORF">T459_24692</name>
</gene>
<protein>
    <submittedName>
        <fullName evidence="3">Uncharacterized protein</fullName>
    </submittedName>
</protein>
<dbReference type="PANTHER" id="PTHR33083">
    <property type="entry name" value="EXPRESSED PROTEIN"/>
    <property type="match status" value="1"/>
</dbReference>
<evidence type="ECO:0000256" key="2">
    <source>
        <dbReference type="SAM" id="MobiDB-lite"/>
    </source>
</evidence>
<organism evidence="3 4">
    <name type="scientific">Capsicum annuum</name>
    <name type="common">Capsicum pepper</name>
    <dbReference type="NCBI Taxonomy" id="4072"/>
    <lineage>
        <taxon>Eukaryota</taxon>
        <taxon>Viridiplantae</taxon>
        <taxon>Streptophyta</taxon>
        <taxon>Embryophyta</taxon>
        <taxon>Tracheophyta</taxon>
        <taxon>Spermatophyta</taxon>
        <taxon>Magnoliopsida</taxon>
        <taxon>eudicotyledons</taxon>
        <taxon>Gunneridae</taxon>
        <taxon>Pentapetalae</taxon>
        <taxon>asterids</taxon>
        <taxon>lamiids</taxon>
        <taxon>Solanales</taxon>
        <taxon>Solanaceae</taxon>
        <taxon>Solanoideae</taxon>
        <taxon>Capsiceae</taxon>
        <taxon>Capsicum</taxon>
    </lineage>
</organism>
<keyword evidence="4" id="KW-1185">Reference proteome</keyword>
<evidence type="ECO:0000313" key="4">
    <source>
        <dbReference type="Proteomes" id="UP000222542"/>
    </source>
</evidence>
<feature type="compositionally biased region" description="Basic and acidic residues" evidence="2">
    <location>
        <begin position="226"/>
        <end position="239"/>
    </location>
</feature>
<dbReference type="AlphaFoldDB" id="A0A2G2YIK9"/>
<dbReference type="Gramene" id="PHT69588">
    <property type="protein sequence ID" value="PHT69588"/>
    <property type="gene ID" value="T459_24692"/>
</dbReference>
<proteinExistence type="inferred from homology"/>
<dbReference type="GO" id="GO:0010150">
    <property type="term" value="P:leaf senescence"/>
    <property type="evidence" value="ECO:0007669"/>
    <property type="project" value="UniProtKB-ARBA"/>
</dbReference>
<dbReference type="PANTHER" id="PTHR33083:SF103">
    <property type="entry name" value="SENESCENCE REGULATOR"/>
    <property type="match status" value="1"/>
</dbReference>
<dbReference type="Pfam" id="PF04520">
    <property type="entry name" value="Senescence_reg"/>
    <property type="match status" value="1"/>
</dbReference>
<sequence>MSSINNEEFQEEDIWGYTNNNNNNIVNEKNQINSKFMPRRLIIPTSSKMIPKSKNKKSNQEFAIVQHSAPVKIPDWSKVYGTSSKNDIGNFVTNNKCDFGIDDDEEIEENVMPPHEWLAKRLGRRQFSSFSVCEVEIPTSFDPFEMEDKDSGSSRAPGAKDKGPRSHAPDTKDKGSHSRAFDTKYKDDDQIPMTFDDPFEEDKDSGSTSPKGSRAPNAKVKGSHSRASDTKLRMMFESQ</sequence>
<comment type="caution">
    <text evidence="3">The sequence shown here is derived from an EMBL/GenBank/DDBJ whole genome shotgun (WGS) entry which is preliminary data.</text>
</comment>
<evidence type="ECO:0000313" key="3">
    <source>
        <dbReference type="EMBL" id="PHT69588.1"/>
    </source>
</evidence>
<reference evidence="3 4" key="2">
    <citation type="journal article" date="2017" name="Genome Biol.">
        <title>New reference genome sequences of hot pepper reveal the massive evolution of plant disease-resistance genes by retroduplication.</title>
        <authorList>
            <person name="Kim S."/>
            <person name="Park J."/>
            <person name="Yeom S.I."/>
            <person name="Kim Y.M."/>
            <person name="Seo E."/>
            <person name="Kim K.T."/>
            <person name="Kim M.S."/>
            <person name="Lee J.M."/>
            <person name="Cheong K."/>
            <person name="Shin H.S."/>
            <person name="Kim S.B."/>
            <person name="Han K."/>
            <person name="Lee J."/>
            <person name="Park M."/>
            <person name="Lee H.A."/>
            <person name="Lee H.Y."/>
            <person name="Lee Y."/>
            <person name="Oh S."/>
            <person name="Lee J.H."/>
            <person name="Choi E."/>
            <person name="Choi E."/>
            <person name="Lee S.E."/>
            <person name="Jeon J."/>
            <person name="Kim H."/>
            <person name="Choi G."/>
            <person name="Song H."/>
            <person name="Lee J."/>
            <person name="Lee S.C."/>
            <person name="Kwon J.K."/>
            <person name="Lee H.Y."/>
            <person name="Koo N."/>
            <person name="Hong Y."/>
            <person name="Kim R.W."/>
            <person name="Kang W.H."/>
            <person name="Huh J.H."/>
            <person name="Kang B.C."/>
            <person name="Yang T.J."/>
            <person name="Lee Y.H."/>
            <person name="Bennetzen J.L."/>
            <person name="Choi D."/>
        </authorList>
    </citation>
    <scope>NUCLEOTIDE SEQUENCE [LARGE SCALE GENOMIC DNA]</scope>
    <source>
        <strain evidence="4">cv. CM334</strain>
    </source>
</reference>
<feature type="region of interest" description="Disordered" evidence="2">
    <location>
        <begin position="142"/>
        <end position="239"/>
    </location>
</feature>
<dbReference type="Proteomes" id="UP000222542">
    <property type="component" value="Unassembled WGS sequence"/>
</dbReference>
<dbReference type="STRING" id="4072.A0A2G2YIK9"/>
<reference evidence="3 4" key="1">
    <citation type="journal article" date="2014" name="Nat. Genet.">
        <title>Genome sequence of the hot pepper provides insights into the evolution of pungency in Capsicum species.</title>
        <authorList>
            <person name="Kim S."/>
            <person name="Park M."/>
            <person name="Yeom S.I."/>
            <person name="Kim Y.M."/>
            <person name="Lee J.M."/>
            <person name="Lee H.A."/>
            <person name="Seo E."/>
            <person name="Choi J."/>
            <person name="Cheong K."/>
            <person name="Kim K.T."/>
            <person name="Jung K."/>
            <person name="Lee G.W."/>
            <person name="Oh S.K."/>
            <person name="Bae C."/>
            <person name="Kim S.B."/>
            <person name="Lee H.Y."/>
            <person name="Kim S.Y."/>
            <person name="Kim M.S."/>
            <person name="Kang B.C."/>
            <person name="Jo Y.D."/>
            <person name="Yang H.B."/>
            <person name="Jeong H.J."/>
            <person name="Kang W.H."/>
            <person name="Kwon J.K."/>
            <person name="Shin C."/>
            <person name="Lim J.Y."/>
            <person name="Park J.H."/>
            <person name="Huh J.H."/>
            <person name="Kim J.S."/>
            <person name="Kim B.D."/>
            <person name="Cohen O."/>
            <person name="Paran I."/>
            <person name="Suh M.C."/>
            <person name="Lee S.B."/>
            <person name="Kim Y.K."/>
            <person name="Shin Y."/>
            <person name="Noh S.J."/>
            <person name="Park J."/>
            <person name="Seo Y.S."/>
            <person name="Kwon S.Y."/>
            <person name="Kim H.A."/>
            <person name="Park J.M."/>
            <person name="Kim H.J."/>
            <person name="Choi S.B."/>
            <person name="Bosland P.W."/>
            <person name="Reeves G."/>
            <person name="Jo S.H."/>
            <person name="Lee B.W."/>
            <person name="Cho H.T."/>
            <person name="Choi H.S."/>
            <person name="Lee M.S."/>
            <person name="Yu Y."/>
            <person name="Do Choi Y."/>
            <person name="Park B.S."/>
            <person name="van Deynze A."/>
            <person name="Ashrafi H."/>
            <person name="Hill T."/>
            <person name="Kim W.T."/>
            <person name="Pai H.S."/>
            <person name="Ahn H.K."/>
            <person name="Yeam I."/>
            <person name="Giovannoni J.J."/>
            <person name="Rose J.K."/>
            <person name="Sorensen I."/>
            <person name="Lee S.J."/>
            <person name="Kim R.W."/>
            <person name="Choi I.Y."/>
            <person name="Choi B.S."/>
            <person name="Lim J.S."/>
            <person name="Lee Y.H."/>
            <person name="Choi D."/>
        </authorList>
    </citation>
    <scope>NUCLEOTIDE SEQUENCE [LARGE SCALE GENOMIC DNA]</scope>
    <source>
        <strain evidence="4">cv. CM334</strain>
    </source>
</reference>
<dbReference type="InterPro" id="IPR007608">
    <property type="entry name" value="Senescence_reg_S40"/>
</dbReference>
<dbReference type="EMBL" id="AYRZ02000010">
    <property type="protein sequence ID" value="PHT69588.1"/>
    <property type="molecule type" value="Genomic_DNA"/>
</dbReference>
<evidence type="ECO:0000256" key="1">
    <source>
        <dbReference type="ARBA" id="ARBA00034773"/>
    </source>
</evidence>
<comment type="similarity">
    <text evidence="1">Belongs to the senescence regulator S40 family.</text>
</comment>
<accession>A0A2G2YIK9</accession>
<feature type="compositionally biased region" description="Basic and acidic residues" evidence="2">
    <location>
        <begin position="158"/>
        <end position="189"/>
    </location>
</feature>
<name>A0A2G2YIK9_CAPAN</name>